<dbReference type="InterPro" id="IPR023606">
    <property type="entry name" value="CoA-Trfase_III_dom_1_sf"/>
</dbReference>
<sequence length="139" mass="14874">MANKVLSDLKVLELGQGISAAYCAKALADLGAEIIKIEPPGGEETRFTGPFPNDKPDPEKSGLFLSLNVNKKSVTLDLNSGEGRNVFLGLVRQSDVLIENNTPMALEKLGVTYDVISKENPNLVMTSITPFGQDGVIDV</sequence>
<gene>
    <name evidence="2" type="ORF">METZ01_LOCUS438421</name>
</gene>
<dbReference type="InterPro" id="IPR050483">
    <property type="entry name" value="CoA-transferase_III_domain"/>
</dbReference>
<accession>A0A382YQJ4</accession>
<evidence type="ECO:0000313" key="2">
    <source>
        <dbReference type="EMBL" id="SVD85567.1"/>
    </source>
</evidence>
<protein>
    <recommendedName>
        <fullName evidence="3">CoA transferase</fullName>
    </recommendedName>
</protein>
<dbReference type="SUPFAM" id="SSF89796">
    <property type="entry name" value="CoA-transferase family III (CaiB/BaiF)"/>
    <property type="match status" value="1"/>
</dbReference>
<dbReference type="Gene3D" id="3.40.50.10540">
    <property type="entry name" value="Crotonobetainyl-coa:carnitine coa-transferase, domain 1"/>
    <property type="match status" value="1"/>
</dbReference>
<dbReference type="GO" id="GO:0008410">
    <property type="term" value="F:CoA-transferase activity"/>
    <property type="evidence" value="ECO:0007669"/>
    <property type="project" value="TreeGrafter"/>
</dbReference>
<dbReference type="PANTHER" id="PTHR48207:SF3">
    <property type="entry name" value="SUCCINATE--HYDROXYMETHYLGLUTARATE COA-TRANSFERASE"/>
    <property type="match status" value="1"/>
</dbReference>
<dbReference type="InterPro" id="IPR003673">
    <property type="entry name" value="CoA-Trfase_fam_III"/>
</dbReference>
<feature type="non-terminal residue" evidence="2">
    <location>
        <position position="139"/>
    </location>
</feature>
<dbReference type="PANTHER" id="PTHR48207">
    <property type="entry name" value="SUCCINATE--HYDROXYMETHYLGLUTARATE COA-TRANSFERASE"/>
    <property type="match status" value="1"/>
</dbReference>
<dbReference type="EMBL" id="UINC01177762">
    <property type="protein sequence ID" value="SVD85567.1"/>
    <property type="molecule type" value="Genomic_DNA"/>
</dbReference>
<keyword evidence="1" id="KW-0808">Transferase</keyword>
<proteinExistence type="predicted"/>
<evidence type="ECO:0000256" key="1">
    <source>
        <dbReference type="ARBA" id="ARBA00022679"/>
    </source>
</evidence>
<name>A0A382YQJ4_9ZZZZ</name>
<dbReference type="AlphaFoldDB" id="A0A382YQJ4"/>
<evidence type="ECO:0008006" key="3">
    <source>
        <dbReference type="Google" id="ProtNLM"/>
    </source>
</evidence>
<reference evidence="2" key="1">
    <citation type="submission" date="2018-05" db="EMBL/GenBank/DDBJ databases">
        <authorList>
            <person name="Lanie J.A."/>
            <person name="Ng W.-L."/>
            <person name="Kazmierczak K.M."/>
            <person name="Andrzejewski T.M."/>
            <person name="Davidsen T.M."/>
            <person name="Wayne K.J."/>
            <person name="Tettelin H."/>
            <person name="Glass J.I."/>
            <person name="Rusch D."/>
            <person name="Podicherti R."/>
            <person name="Tsui H.-C.T."/>
            <person name="Winkler M.E."/>
        </authorList>
    </citation>
    <scope>NUCLEOTIDE SEQUENCE</scope>
</reference>
<organism evidence="2">
    <name type="scientific">marine metagenome</name>
    <dbReference type="NCBI Taxonomy" id="408172"/>
    <lineage>
        <taxon>unclassified sequences</taxon>
        <taxon>metagenomes</taxon>
        <taxon>ecological metagenomes</taxon>
    </lineage>
</organism>
<dbReference type="Pfam" id="PF02515">
    <property type="entry name" value="CoA_transf_3"/>
    <property type="match status" value="1"/>
</dbReference>